<dbReference type="AlphaFoldDB" id="A0A9D6V5B9"/>
<dbReference type="SUPFAM" id="SSF55103">
    <property type="entry name" value="FAD-linked oxidases, C-terminal domain"/>
    <property type="match status" value="1"/>
</dbReference>
<dbReference type="PANTHER" id="PTHR11748">
    <property type="entry name" value="D-LACTATE DEHYDROGENASE"/>
    <property type="match status" value="1"/>
</dbReference>
<dbReference type="Proteomes" id="UP000807825">
    <property type="component" value="Unassembled WGS sequence"/>
</dbReference>
<dbReference type="InterPro" id="IPR016164">
    <property type="entry name" value="FAD-linked_Oxase-like_C"/>
</dbReference>
<dbReference type="Gene3D" id="1.10.45.10">
    <property type="entry name" value="Vanillyl-alcohol Oxidase, Chain A, domain 4"/>
    <property type="match status" value="1"/>
</dbReference>
<dbReference type="PROSITE" id="PS51387">
    <property type="entry name" value="FAD_PCMH"/>
    <property type="match status" value="1"/>
</dbReference>
<dbReference type="GO" id="GO:0004458">
    <property type="term" value="F:D-lactate dehydrogenase (cytochrome) activity"/>
    <property type="evidence" value="ECO:0007669"/>
    <property type="project" value="TreeGrafter"/>
</dbReference>
<dbReference type="Pfam" id="PF01565">
    <property type="entry name" value="FAD_binding_4"/>
    <property type="match status" value="1"/>
</dbReference>
<dbReference type="Gene3D" id="3.30.465.10">
    <property type="match status" value="1"/>
</dbReference>
<dbReference type="EMBL" id="JACRDE010000435">
    <property type="protein sequence ID" value="MBI5251139.1"/>
    <property type="molecule type" value="Genomic_DNA"/>
</dbReference>
<evidence type="ECO:0000313" key="6">
    <source>
        <dbReference type="EMBL" id="MBI5251139.1"/>
    </source>
</evidence>
<keyword evidence="3" id="KW-0274">FAD</keyword>
<dbReference type="SUPFAM" id="SSF56176">
    <property type="entry name" value="FAD-binding/transporter-associated domain-like"/>
    <property type="match status" value="1"/>
</dbReference>
<dbReference type="InterPro" id="IPR016166">
    <property type="entry name" value="FAD-bd_PCMH"/>
</dbReference>
<gene>
    <name evidence="6" type="ORF">HY912_16745</name>
</gene>
<proteinExistence type="predicted"/>
<sequence>MSELSSPQKEPVFAATDVGKVDSVLRELSKIVGESNCTAARHIRYAYSYDLSFVKPKLPDYVVMAETVEQIQGLLRFANKEKIPVVPYTAGTNIGGLTIPERGGILLDLKKMNKIVDIDPEAHVAVIEPGVSHAKLADALYKHKLRFGWPVGPPSASVLACAVSHGIGGLNARYGLNSQEITSMEVVLPTGELVRVGSCAIRHDAWHSCLPLPQLDGLFKGWLGSTGVVTKIGISVHPIPPLLKVFTVSCDNVEDIYSYMLNLSNYEICDDLTAVSWWLAQVPIPYPFKPKPDGAPEWFSFATTTSWTEKEREARTEIWETVFEEEQKKKTSIKRTVYPEEALRGRTQLPSQVVGSTKNYCKQGGAGISWPGTFTPAKVWAPVYNKWREILIGHNLSPSVRMSMYRGVHYGMLRAMIPFNKQNAEETENARRAIVECLKVDLEAGGIPYKPPIDFANEINQRASPGYLDLLRRVKKFLDPNDIMNPGKLGI</sequence>
<comment type="cofactor">
    <cofactor evidence="1">
        <name>FAD</name>
        <dbReference type="ChEBI" id="CHEBI:57692"/>
    </cofactor>
</comment>
<reference evidence="6" key="1">
    <citation type="submission" date="2020-07" db="EMBL/GenBank/DDBJ databases">
        <title>Huge and variable diversity of episymbiotic CPR bacteria and DPANN archaea in groundwater ecosystems.</title>
        <authorList>
            <person name="He C.Y."/>
            <person name="Keren R."/>
            <person name="Whittaker M."/>
            <person name="Farag I.F."/>
            <person name="Doudna J."/>
            <person name="Cate J.H.D."/>
            <person name="Banfield J.F."/>
        </authorList>
    </citation>
    <scope>NUCLEOTIDE SEQUENCE</scope>
    <source>
        <strain evidence="6">NC_groundwater_1664_Pr3_B-0.1um_52_9</strain>
    </source>
</reference>
<evidence type="ECO:0000313" key="7">
    <source>
        <dbReference type="Proteomes" id="UP000807825"/>
    </source>
</evidence>
<dbReference type="InterPro" id="IPR036318">
    <property type="entry name" value="FAD-bd_PCMH-like_sf"/>
</dbReference>
<dbReference type="GO" id="GO:0071949">
    <property type="term" value="F:FAD binding"/>
    <property type="evidence" value="ECO:0007669"/>
    <property type="project" value="InterPro"/>
</dbReference>
<protein>
    <submittedName>
        <fullName evidence="6">FAD-binding oxidoreductase</fullName>
    </submittedName>
</protein>
<evidence type="ECO:0000256" key="4">
    <source>
        <dbReference type="ARBA" id="ARBA00023002"/>
    </source>
</evidence>
<dbReference type="Pfam" id="PF02913">
    <property type="entry name" value="FAD-oxidase_C"/>
    <property type="match status" value="1"/>
</dbReference>
<dbReference type="InterPro" id="IPR016171">
    <property type="entry name" value="Vanillyl_alc_oxidase_C-sub2"/>
</dbReference>
<organism evidence="6 7">
    <name type="scientific">Desulfomonile tiedjei</name>
    <dbReference type="NCBI Taxonomy" id="2358"/>
    <lineage>
        <taxon>Bacteria</taxon>
        <taxon>Pseudomonadati</taxon>
        <taxon>Thermodesulfobacteriota</taxon>
        <taxon>Desulfomonilia</taxon>
        <taxon>Desulfomonilales</taxon>
        <taxon>Desulfomonilaceae</taxon>
        <taxon>Desulfomonile</taxon>
    </lineage>
</organism>
<comment type="caution">
    <text evidence="6">The sequence shown here is derived from an EMBL/GenBank/DDBJ whole genome shotgun (WGS) entry which is preliminary data.</text>
</comment>
<dbReference type="PANTHER" id="PTHR11748:SF118">
    <property type="entry name" value="ALKYLDIHYDROXYACETONEPHOSPHATE SYNTHASE (PRECURSOR)"/>
    <property type="match status" value="1"/>
</dbReference>
<evidence type="ECO:0000256" key="3">
    <source>
        <dbReference type="ARBA" id="ARBA00022827"/>
    </source>
</evidence>
<dbReference type="GO" id="GO:0008720">
    <property type="term" value="F:D-lactate dehydrogenase (NAD+) activity"/>
    <property type="evidence" value="ECO:0007669"/>
    <property type="project" value="TreeGrafter"/>
</dbReference>
<dbReference type="InterPro" id="IPR006094">
    <property type="entry name" value="Oxid_FAD_bind_N"/>
</dbReference>
<keyword evidence="4" id="KW-0560">Oxidoreductase</keyword>
<evidence type="ECO:0000256" key="1">
    <source>
        <dbReference type="ARBA" id="ARBA00001974"/>
    </source>
</evidence>
<evidence type="ECO:0000259" key="5">
    <source>
        <dbReference type="PROSITE" id="PS51387"/>
    </source>
</evidence>
<keyword evidence="2" id="KW-0285">Flavoprotein</keyword>
<dbReference type="InterPro" id="IPR016169">
    <property type="entry name" value="FAD-bd_PCMH_sub2"/>
</dbReference>
<dbReference type="InterPro" id="IPR004113">
    <property type="entry name" value="FAD-bd_oxidored_4_C"/>
</dbReference>
<accession>A0A9D6V5B9</accession>
<dbReference type="GO" id="GO:1903457">
    <property type="term" value="P:lactate catabolic process"/>
    <property type="evidence" value="ECO:0007669"/>
    <property type="project" value="TreeGrafter"/>
</dbReference>
<evidence type="ECO:0000256" key="2">
    <source>
        <dbReference type="ARBA" id="ARBA00022630"/>
    </source>
</evidence>
<name>A0A9D6V5B9_9BACT</name>
<feature type="domain" description="FAD-binding PCMH-type" evidence="5">
    <location>
        <begin position="54"/>
        <end position="239"/>
    </location>
</feature>